<accession>U5DF00</accession>
<dbReference type="eggNOG" id="ENOG5033GBU">
    <property type="taxonomic scope" value="Bacteria"/>
</dbReference>
<dbReference type="AlphaFoldDB" id="U5DF00"/>
<reference evidence="1 2" key="1">
    <citation type="submission" date="2013-05" db="EMBL/GenBank/DDBJ databases">
        <title>Draft genome sequence of Rubidibacter lacunae KORDI 51-2.</title>
        <authorList>
            <person name="Choi D.H."/>
            <person name="Noh J.H."/>
            <person name="Kwon K.-K."/>
            <person name="Lee J.-H."/>
            <person name="Ryu J.-Y."/>
        </authorList>
    </citation>
    <scope>NUCLEOTIDE SEQUENCE [LARGE SCALE GENOMIC DNA]</scope>
    <source>
        <strain evidence="1 2">KORDI 51-2</strain>
    </source>
</reference>
<evidence type="ECO:0000313" key="2">
    <source>
        <dbReference type="Proteomes" id="UP000016960"/>
    </source>
</evidence>
<sequence>MLAAETWFDEAAYREFALRAHEYLLYCVRDRRSLEASNLAAAMWFNCSVEITTSLGMPSADAERFCGNDDNLTELAIRVQSITGCDRAINSRWN</sequence>
<dbReference type="OrthoDB" id="582491at2"/>
<dbReference type="Proteomes" id="UP000016960">
    <property type="component" value="Unassembled WGS sequence"/>
</dbReference>
<proteinExistence type="predicted"/>
<protein>
    <submittedName>
        <fullName evidence="1">Uncharacterized protein</fullName>
    </submittedName>
</protein>
<name>U5DF00_9CHRO</name>
<gene>
    <name evidence="1" type="ORF">KR51_00034680</name>
</gene>
<evidence type="ECO:0000313" key="1">
    <source>
        <dbReference type="EMBL" id="ERN40176.1"/>
    </source>
</evidence>
<dbReference type="EMBL" id="ASSJ01000081">
    <property type="protein sequence ID" value="ERN40176.1"/>
    <property type="molecule type" value="Genomic_DNA"/>
</dbReference>
<dbReference type="RefSeq" id="WP_022609082.1">
    <property type="nucleotide sequence ID" value="NZ_ASSJ01000081.1"/>
</dbReference>
<dbReference type="InParanoid" id="U5DF00"/>
<keyword evidence="2" id="KW-1185">Reference proteome</keyword>
<organism evidence="1 2">
    <name type="scientific">Rubidibacter lacunae KORDI 51-2</name>
    <dbReference type="NCBI Taxonomy" id="582515"/>
    <lineage>
        <taxon>Bacteria</taxon>
        <taxon>Bacillati</taxon>
        <taxon>Cyanobacteriota</taxon>
        <taxon>Cyanophyceae</taxon>
        <taxon>Oscillatoriophycideae</taxon>
        <taxon>Chroococcales</taxon>
        <taxon>Aphanothecaceae</taxon>
        <taxon>Rubidibacter</taxon>
    </lineage>
</organism>
<comment type="caution">
    <text evidence="1">The sequence shown here is derived from an EMBL/GenBank/DDBJ whole genome shotgun (WGS) entry which is preliminary data.</text>
</comment>